<dbReference type="InterPro" id="IPR037227">
    <property type="entry name" value="EndoU-like"/>
</dbReference>
<keyword evidence="5" id="KW-1185">Reference proteome</keyword>
<dbReference type="RefSeq" id="WP_070064741.1">
    <property type="nucleotide sequence ID" value="NZ_MJMG01000001.1"/>
</dbReference>
<dbReference type="Pfam" id="PF14436">
    <property type="entry name" value="EndoU_bacteria"/>
    <property type="match status" value="1"/>
</dbReference>
<feature type="domain" description="Bacterial EndoU nuclease" evidence="3">
    <location>
        <begin position="126"/>
        <end position="252"/>
    </location>
</feature>
<evidence type="ECO:0000313" key="5">
    <source>
        <dbReference type="Proteomes" id="UP000175679"/>
    </source>
</evidence>
<feature type="transmembrane region" description="Helical" evidence="2">
    <location>
        <begin position="7"/>
        <end position="23"/>
    </location>
</feature>
<evidence type="ECO:0000313" key="4">
    <source>
        <dbReference type="EMBL" id="OEY87091.1"/>
    </source>
</evidence>
<evidence type="ECO:0000256" key="1">
    <source>
        <dbReference type="ARBA" id="ARBA00022801"/>
    </source>
</evidence>
<dbReference type="OrthoDB" id="570830at2"/>
<keyword evidence="2" id="KW-0472">Membrane</keyword>
<accession>A0A1E7QKT6</accession>
<sequence>MSKIVKFILPLMLFIVIGFSHYTDNPIVSFEPFFKKNDSSGIIPPFPTLTDFDNEILRICGNWGSQPDEKDFRILLDDPQYQTIVQRIYNALDHQVITPNADLELFKDELIHIWFTNSGIEKETVGFTHIFCGQPDKHGLGGMHFVGRYVEAQKNKWAGAIWDNRFICSKTDIKPPVYTLGIQYLDPADGEIKVKCPGGYAYNLHADDILIFASTAFKELGKDGMCLYKIENDNYESLFIRHNGAILTFYPDLTPHGSCTCTH</sequence>
<evidence type="ECO:0000256" key="2">
    <source>
        <dbReference type="SAM" id="Phobius"/>
    </source>
</evidence>
<dbReference type="GO" id="GO:0004519">
    <property type="term" value="F:endonuclease activity"/>
    <property type="evidence" value="ECO:0007669"/>
    <property type="project" value="InterPro"/>
</dbReference>
<keyword evidence="2" id="KW-0812">Transmembrane</keyword>
<keyword evidence="2" id="KW-1133">Transmembrane helix</keyword>
<dbReference type="SUPFAM" id="SSF142877">
    <property type="entry name" value="EndoU-like"/>
    <property type="match status" value="1"/>
</dbReference>
<protein>
    <recommendedName>
        <fullName evidence="3">Bacterial EndoU nuclease domain-containing protein</fullName>
    </recommendedName>
</protein>
<organism evidence="4 5">
    <name type="scientific">Wolbachia pipientis</name>
    <dbReference type="NCBI Taxonomy" id="955"/>
    <lineage>
        <taxon>Bacteria</taxon>
        <taxon>Pseudomonadati</taxon>
        <taxon>Pseudomonadota</taxon>
        <taxon>Alphaproteobacteria</taxon>
        <taxon>Rickettsiales</taxon>
        <taxon>Anaplasmataceae</taxon>
        <taxon>Wolbachieae</taxon>
        <taxon>Wolbachia</taxon>
    </lineage>
</organism>
<keyword evidence="1" id="KW-0378">Hydrolase</keyword>
<evidence type="ECO:0000259" key="3">
    <source>
        <dbReference type="Pfam" id="PF14436"/>
    </source>
</evidence>
<name>A0A1E7QKT6_WOLPI</name>
<dbReference type="GO" id="GO:0016787">
    <property type="term" value="F:hydrolase activity"/>
    <property type="evidence" value="ECO:0007669"/>
    <property type="project" value="UniProtKB-KW"/>
</dbReference>
<reference evidence="4 5" key="1">
    <citation type="submission" date="2016-09" db="EMBL/GenBank/DDBJ databases">
        <title>Genomic evidence for plant-parasitic nematodes as the earliest Wolbachia hosts.</title>
        <authorList>
            <person name="Brown A.M."/>
            <person name="Wasala S.K."/>
            <person name="Howe D.K."/>
            <person name="Peetz A.B."/>
            <person name="Zasada I.A."/>
            <person name="Denver D.R."/>
        </authorList>
    </citation>
    <scope>NUCLEOTIDE SEQUENCE [LARGE SCALE GENOMIC DNA]</scope>
    <source>
        <strain evidence="5">wPpe</strain>
    </source>
</reference>
<gene>
    <name evidence="4" type="ORF">BIY23_01225</name>
</gene>
<dbReference type="GO" id="GO:0004540">
    <property type="term" value="F:RNA nuclease activity"/>
    <property type="evidence" value="ECO:0007669"/>
    <property type="project" value="UniProtKB-ARBA"/>
</dbReference>
<dbReference type="Proteomes" id="UP000175679">
    <property type="component" value="Unassembled WGS sequence"/>
</dbReference>
<dbReference type="AlphaFoldDB" id="A0A1E7QKT6"/>
<dbReference type="EMBL" id="MJMG01000001">
    <property type="protein sequence ID" value="OEY87091.1"/>
    <property type="molecule type" value="Genomic_DNA"/>
</dbReference>
<proteinExistence type="predicted"/>
<dbReference type="InterPro" id="IPR029501">
    <property type="entry name" value="EndoU_bac"/>
</dbReference>
<comment type="caution">
    <text evidence="4">The sequence shown here is derived from an EMBL/GenBank/DDBJ whole genome shotgun (WGS) entry which is preliminary data.</text>
</comment>